<comment type="caution">
    <text evidence="5">The sequence shown here is derived from an EMBL/GenBank/DDBJ whole genome shotgun (WGS) entry which is preliminary data.</text>
</comment>
<gene>
    <name evidence="5" type="ORF">ACFOEB_13880</name>
</gene>
<feature type="domain" description="Gfo/Idh/MocA-like oxidoreductase N-terminal" evidence="3">
    <location>
        <begin position="4"/>
        <end position="117"/>
    </location>
</feature>
<dbReference type="PANTHER" id="PTHR22604:SF105">
    <property type="entry name" value="TRANS-1,2-DIHYDROBENZENE-1,2-DIOL DEHYDROGENASE"/>
    <property type="match status" value="1"/>
</dbReference>
<dbReference type="SUPFAM" id="SSF51735">
    <property type="entry name" value="NAD(P)-binding Rossmann-fold domains"/>
    <property type="match status" value="1"/>
</dbReference>
<dbReference type="Pfam" id="PF22725">
    <property type="entry name" value="GFO_IDH_MocA_C3"/>
    <property type="match status" value="1"/>
</dbReference>
<organism evidence="5 6">
    <name type="scientific">Gilvimarinus japonicus</name>
    <dbReference type="NCBI Taxonomy" id="1796469"/>
    <lineage>
        <taxon>Bacteria</taxon>
        <taxon>Pseudomonadati</taxon>
        <taxon>Pseudomonadota</taxon>
        <taxon>Gammaproteobacteria</taxon>
        <taxon>Cellvibrionales</taxon>
        <taxon>Cellvibrionaceae</taxon>
        <taxon>Gilvimarinus</taxon>
    </lineage>
</organism>
<dbReference type="PANTHER" id="PTHR22604">
    <property type="entry name" value="OXIDOREDUCTASES"/>
    <property type="match status" value="1"/>
</dbReference>
<feature type="domain" description="GFO/IDH/MocA-like oxidoreductase" evidence="4">
    <location>
        <begin position="133"/>
        <end position="249"/>
    </location>
</feature>
<dbReference type="InterPro" id="IPR000683">
    <property type="entry name" value="Gfo/Idh/MocA-like_OxRdtase_N"/>
</dbReference>
<comment type="similarity">
    <text evidence="1">Belongs to the Gfo/Idh/MocA family.</text>
</comment>
<evidence type="ECO:0000313" key="5">
    <source>
        <dbReference type="EMBL" id="MFC3156296.1"/>
    </source>
</evidence>
<name>A0ABV7HY67_9GAMM</name>
<dbReference type="Pfam" id="PF01408">
    <property type="entry name" value="GFO_IDH_MocA"/>
    <property type="match status" value="1"/>
</dbReference>
<dbReference type="SUPFAM" id="SSF55347">
    <property type="entry name" value="Glyceraldehyde-3-phosphate dehydrogenase-like, C-terminal domain"/>
    <property type="match status" value="1"/>
</dbReference>
<sequence>MTKIRWGVLSTAKIARLHTIPAIQSSALGEVVAIASRDEQNARAQADQLGIARAYGSYEALLNDPDIDAIYNPMPNHLHVPWSVKALEAGKHVLVEKPAGLNVADMEPLLACAGRHPELKLMEAFMYRFHPQWQQAKQLCDEGAIGTLRTIQCAFSYNNRDADNIRNSAAMGGGALMDIGCYGISLARFLLNAEPSRVLGHMNNLDEYEVDCVTSALMEFDGAIASFTCSTKTEPEQWVEIAGDAGSIRIHIPFNPAADNGTELTLKHQGKIQMRNIEPANHYRNMADAFAEAILHNKPVPTPMTDALDNMTVLDAIVTSANKQSWVHL</sequence>
<dbReference type="EMBL" id="JBHRTL010000029">
    <property type="protein sequence ID" value="MFC3156296.1"/>
    <property type="molecule type" value="Genomic_DNA"/>
</dbReference>
<dbReference type="Gene3D" id="3.40.50.720">
    <property type="entry name" value="NAD(P)-binding Rossmann-like Domain"/>
    <property type="match status" value="1"/>
</dbReference>
<evidence type="ECO:0000259" key="3">
    <source>
        <dbReference type="Pfam" id="PF01408"/>
    </source>
</evidence>
<keyword evidence="2" id="KW-0560">Oxidoreductase</keyword>
<dbReference type="InterPro" id="IPR050984">
    <property type="entry name" value="Gfo/Idh/MocA_domain"/>
</dbReference>
<dbReference type="RefSeq" id="WP_382417456.1">
    <property type="nucleotide sequence ID" value="NZ_AP031500.1"/>
</dbReference>
<dbReference type="Gene3D" id="3.30.360.10">
    <property type="entry name" value="Dihydrodipicolinate Reductase, domain 2"/>
    <property type="match status" value="1"/>
</dbReference>
<accession>A0ABV7HY67</accession>
<evidence type="ECO:0000256" key="2">
    <source>
        <dbReference type="ARBA" id="ARBA00023002"/>
    </source>
</evidence>
<dbReference type="Proteomes" id="UP001595548">
    <property type="component" value="Unassembled WGS sequence"/>
</dbReference>
<evidence type="ECO:0000313" key="6">
    <source>
        <dbReference type="Proteomes" id="UP001595548"/>
    </source>
</evidence>
<dbReference type="InterPro" id="IPR055170">
    <property type="entry name" value="GFO_IDH_MocA-like_dom"/>
</dbReference>
<proteinExistence type="inferred from homology"/>
<dbReference type="InterPro" id="IPR036291">
    <property type="entry name" value="NAD(P)-bd_dom_sf"/>
</dbReference>
<keyword evidence="6" id="KW-1185">Reference proteome</keyword>
<evidence type="ECO:0000256" key="1">
    <source>
        <dbReference type="ARBA" id="ARBA00010928"/>
    </source>
</evidence>
<evidence type="ECO:0000259" key="4">
    <source>
        <dbReference type="Pfam" id="PF22725"/>
    </source>
</evidence>
<reference evidence="6" key="1">
    <citation type="journal article" date="2019" name="Int. J. Syst. Evol. Microbiol.">
        <title>The Global Catalogue of Microorganisms (GCM) 10K type strain sequencing project: providing services to taxonomists for standard genome sequencing and annotation.</title>
        <authorList>
            <consortium name="The Broad Institute Genomics Platform"/>
            <consortium name="The Broad Institute Genome Sequencing Center for Infectious Disease"/>
            <person name="Wu L."/>
            <person name="Ma J."/>
        </authorList>
    </citation>
    <scope>NUCLEOTIDE SEQUENCE [LARGE SCALE GENOMIC DNA]</scope>
    <source>
        <strain evidence="6">KCTC 52141</strain>
    </source>
</reference>
<protein>
    <submittedName>
        <fullName evidence="5">Gfo/Idh/MocA family protein</fullName>
    </submittedName>
</protein>